<dbReference type="AlphaFoldDB" id="A0A7C3Z2Z1"/>
<protein>
    <submittedName>
        <fullName evidence="1">Uncharacterized protein</fullName>
    </submittedName>
</protein>
<gene>
    <name evidence="1" type="ORF">ENX07_03805</name>
</gene>
<organism evidence="1">
    <name type="scientific">candidate division WOR-3 bacterium</name>
    <dbReference type="NCBI Taxonomy" id="2052148"/>
    <lineage>
        <taxon>Bacteria</taxon>
        <taxon>Bacteria division WOR-3</taxon>
    </lineage>
</organism>
<sequence>MIRRILIGFLLFAGFCFQGKVLKGAEGKAMVGRYEDFFLVSGEGDSFKQDVARWRKEIERDNKFLVRLARKYFPVPEESEFQFKFVGRDTVNHYLFLRYFAPLLDPKGTIAGWQILFLFSEKDKTLKRILISEVPLED</sequence>
<accession>A0A7C3Z2Z1</accession>
<dbReference type="EMBL" id="DTMQ01000022">
    <property type="protein sequence ID" value="HGE99178.1"/>
    <property type="molecule type" value="Genomic_DNA"/>
</dbReference>
<evidence type="ECO:0000313" key="1">
    <source>
        <dbReference type="EMBL" id="HGE99178.1"/>
    </source>
</evidence>
<proteinExistence type="predicted"/>
<reference evidence="1" key="1">
    <citation type="journal article" date="2020" name="mSystems">
        <title>Genome- and Community-Level Interaction Insights into Carbon Utilization and Element Cycling Functions of Hydrothermarchaeota in Hydrothermal Sediment.</title>
        <authorList>
            <person name="Zhou Z."/>
            <person name="Liu Y."/>
            <person name="Xu W."/>
            <person name="Pan J."/>
            <person name="Luo Z.H."/>
            <person name="Li M."/>
        </authorList>
    </citation>
    <scope>NUCLEOTIDE SEQUENCE [LARGE SCALE GENOMIC DNA]</scope>
    <source>
        <strain evidence="1">SpSt-906</strain>
    </source>
</reference>
<comment type="caution">
    <text evidence="1">The sequence shown here is derived from an EMBL/GenBank/DDBJ whole genome shotgun (WGS) entry which is preliminary data.</text>
</comment>
<name>A0A7C3Z2Z1_UNCW3</name>